<keyword evidence="2" id="KW-1185">Reference proteome</keyword>
<accession>A0ABV9P055</accession>
<dbReference type="EMBL" id="JBHSGW010000002">
    <property type="protein sequence ID" value="MFC4738998.1"/>
    <property type="molecule type" value="Genomic_DNA"/>
</dbReference>
<dbReference type="Proteomes" id="UP001595885">
    <property type="component" value="Unassembled WGS sequence"/>
</dbReference>
<sequence length="270" mass="31840">MNLSKTTYLLNNPDAVDENQTMALESILQEYPYFQGLRALYLKGLYNLDSYRYNFELKKTAAHTTDRTILFDFITSDNFKTVNTELIEKQQNEINEIFVESFEILNPKPSQSNLQIEQFKASNEKTVEPLSEIEEKLEINKPLHFDLQEKHSFSEWLQLAKFAPIERENKENEEVFPEEKKKKIDLIDKFIESNPKIGPIKETTINTDIIEKVSEEPSHLMTETLARIYLEQKKYKKAIQAYEILILKYPEKSIFFANRIKDIKDLQQNN</sequence>
<gene>
    <name evidence="1" type="ORF">ACFO3U_03235</name>
</gene>
<organism evidence="1 2">
    <name type="scientific">Flavobacterium ponti</name>
    <dbReference type="NCBI Taxonomy" id="665133"/>
    <lineage>
        <taxon>Bacteria</taxon>
        <taxon>Pseudomonadati</taxon>
        <taxon>Bacteroidota</taxon>
        <taxon>Flavobacteriia</taxon>
        <taxon>Flavobacteriales</taxon>
        <taxon>Flavobacteriaceae</taxon>
        <taxon>Flavobacterium</taxon>
    </lineage>
</organism>
<proteinExistence type="predicted"/>
<protein>
    <submittedName>
        <fullName evidence="1">Tetratricopeptide repeat protein</fullName>
    </submittedName>
</protein>
<dbReference type="RefSeq" id="WP_379738298.1">
    <property type="nucleotide sequence ID" value="NZ_JBHSGW010000002.1"/>
</dbReference>
<evidence type="ECO:0000313" key="1">
    <source>
        <dbReference type="EMBL" id="MFC4738998.1"/>
    </source>
</evidence>
<reference evidence="2" key="1">
    <citation type="journal article" date="2019" name="Int. J. Syst. Evol. Microbiol.">
        <title>The Global Catalogue of Microorganisms (GCM) 10K type strain sequencing project: providing services to taxonomists for standard genome sequencing and annotation.</title>
        <authorList>
            <consortium name="The Broad Institute Genomics Platform"/>
            <consortium name="The Broad Institute Genome Sequencing Center for Infectious Disease"/>
            <person name="Wu L."/>
            <person name="Ma J."/>
        </authorList>
    </citation>
    <scope>NUCLEOTIDE SEQUENCE [LARGE SCALE GENOMIC DNA]</scope>
    <source>
        <strain evidence="2">CCUG 50349</strain>
    </source>
</reference>
<name>A0ABV9P055_9FLAO</name>
<comment type="caution">
    <text evidence="1">The sequence shown here is derived from an EMBL/GenBank/DDBJ whole genome shotgun (WGS) entry which is preliminary data.</text>
</comment>
<evidence type="ECO:0000313" key="2">
    <source>
        <dbReference type="Proteomes" id="UP001595885"/>
    </source>
</evidence>